<evidence type="ECO:0000256" key="7">
    <source>
        <dbReference type="SAM" id="Phobius"/>
    </source>
</evidence>
<accession>A0A6A6GUA5</accession>
<evidence type="ECO:0000313" key="10">
    <source>
        <dbReference type="Proteomes" id="UP000800092"/>
    </source>
</evidence>
<evidence type="ECO:0000313" key="9">
    <source>
        <dbReference type="EMBL" id="KAF2229372.1"/>
    </source>
</evidence>
<evidence type="ECO:0000256" key="2">
    <source>
        <dbReference type="ARBA" id="ARBA00022692"/>
    </source>
</evidence>
<proteinExistence type="inferred from homology"/>
<gene>
    <name evidence="9" type="ORF">EV356DRAFT_580858</name>
</gene>
<evidence type="ECO:0000256" key="3">
    <source>
        <dbReference type="ARBA" id="ARBA00022989"/>
    </source>
</evidence>
<feature type="domain" description="Rhodopsin" evidence="8">
    <location>
        <begin position="34"/>
        <end position="277"/>
    </location>
</feature>
<dbReference type="OrthoDB" id="444631at2759"/>
<feature type="region of interest" description="Disordered" evidence="6">
    <location>
        <begin position="363"/>
        <end position="388"/>
    </location>
</feature>
<keyword evidence="2 7" id="KW-0812">Transmembrane</keyword>
<organism evidence="9 10">
    <name type="scientific">Viridothelium virens</name>
    <name type="common">Speckled blister lichen</name>
    <name type="synonym">Trypethelium virens</name>
    <dbReference type="NCBI Taxonomy" id="1048519"/>
    <lineage>
        <taxon>Eukaryota</taxon>
        <taxon>Fungi</taxon>
        <taxon>Dikarya</taxon>
        <taxon>Ascomycota</taxon>
        <taxon>Pezizomycotina</taxon>
        <taxon>Dothideomycetes</taxon>
        <taxon>Dothideomycetes incertae sedis</taxon>
        <taxon>Trypetheliales</taxon>
        <taxon>Trypetheliaceae</taxon>
        <taxon>Viridothelium</taxon>
    </lineage>
</organism>
<dbReference type="GO" id="GO:0016020">
    <property type="term" value="C:membrane"/>
    <property type="evidence" value="ECO:0007669"/>
    <property type="project" value="UniProtKB-SubCell"/>
</dbReference>
<comment type="similarity">
    <text evidence="5">Belongs to the SAT4 family.</text>
</comment>
<dbReference type="AlphaFoldDB" id="A0A6A6GUA5"/>
<feature type="transmembrane region" description="Helical" evidence="7">
    <location>
        <begin position="219"/>
        <end position="238"/>
    </location>
</feature>
<protein>
    <recommendedName>
        <fullName evidence="8">Rhodopsin domain-containing protein</fullName>
    </recommendedName>
</protein>
<feature type="transmembrane region" description="Helical" evidence="7">
    <location>
        <begin position="258"/>
        <end position="276"/>
    </location>
</feature>
<dbReference type="PANTHER" id="PTHR33048">
    <property type="entry name" value="PTH11-LIKE INTEGRAL MEMBRANE PROTEIN (AFU_ORTHOLOGUE AFUA_5G11245)"/>
    <property type="match status" value="1"/>
</dbReference>
<name>A0A6A6GUA5_VIRVR</name>
<feature type="transmembrane region" description="Helical" evidence="7">
    <location>
        <begin position="184"/>
        <end position="207"/>
    </location>
</feature>
<evidence type="ECO:0000256" key="5">
    <source>
        <dbReference type="ARBA" id="ARBA00038359"/>
    </source>
</evidence>
<reference evidence="9" key="1">
    <citation type="journal article" date="2020" name="Stud. Mycol.">
        <title>101 Dothideomycetes genomes: a test case for predicting lifestyles and emergence of pathogens.</title>
        <authorList>
            <person name="Haridas S."/>
            <person name="Albert R."/>
            <person name="Binder M."/>
            <person name="Bloem J."/>
            <person name="Labutti K."/>
            <person name="Salamov A."/>
            <person name="Andreopoulos B."/>
            <person name="Baker S."/>
            <person name="Barry K."/>
            <person name="Bills G."/>
            <person name="Bluhm B."/>
            <person name="Cannon C."/>
            <person name="Castanera R."/>
            <person name="Culley D."/>
            <person name="Daum C."/>
            <person name="Ezra D."/>
            <person name="Gonzalez J."/>
            <person name="Henrissat B."/>
            <person name="Kuo A."/>
            <person name="Liang C."/>
            <person name="Lipzen A."/>
            <person name="Lutzoni F."/>
            <person name="Magnuson J."/>
            <person name="Mondo S."/>
            <person name="Nolan M."/>
            <person name="Ohm R."/>
            <person name="Pangilinan J."/>
            <person name="Park H.-J."/>
            <person name="Ramirez L."/>
            <person name="Alfaro M."/>
            <person name="Sun H."/>
            <person name="Tritt A."/>
            <person name="Yoshinaga Y."/>
            <person name="Zwiers L.-H."/>
            <person name="Turgeon B."/>
            <person name="Goodwin S."/>
            <person name="Spatafora J."/>
            <person name="Crous P."/>
            <person name="Grigoriev I."/>
        </authorList>
    </citation>
    <scope>NUCLEOTIDE SEQUENCE</scope>
    <source>
        <strain evidence="9">Tuck. ex Michener</strain>
    </source>
</reference>
<sequence length="407" mass="46759">MANPTFTQPRFSSTEFLGLAWGGTAISLGFVIFRAFVRVVTFRRLFADDFLVFAAWLMLLASTIIWQTQYPAMYTQYELSKATIEPTPQVLAAEKTLLRAEVAVFWLFYSCLWSVKLSFLLFFRRLGENVRRIGVWWWCVLGFTVVTWITCVGDIPYWCLLGSVEYTFTQCPTLHQVSYQWTTLHYNCAVDILSDASIISIAVVLLWNVRISMRKKLALLGIFSLTIIDIIISIVRVTEIISKRTQVDLAGLQMWGEIEMTVAVIVACLGSFRQLFVRSSQSGYLKQSERSSTMHRYKIAHIFEWPRRKASRLSQSLSFWRAGSRKSEESLRSSRQATDQEEPRNTIQTYDQFEAKVTALREPKQTSAAHIDTSDTSTVPRSNDSLRPWPEVKEIDDELPLHHMGQV</sequence>
<evidence type="ECO:0000259" key="8">
    <source>
        <dbReference type="Pfam" id="PF20684"/>
    </source>
</evidence>
<dbReference type="EMBL" id="ML991865">
    <property type="protein sequence ID" value="KAF2229372.1"/>
    <property type="molecule type" value="Genomic_DNA"/>
</dbReference>
<feature type="compositionally biased region" description="Polar residues" evidence="6">
    <location>
        <begin position="374"/>
        <end position="385"/>
    </location>
</feature>
<evidence type="ECO:0000256" key="1">
    <source>
        <dbReference type="ARBA" id="ARBA00004141"/>
    </source>
</evidence>
<feature type="transmembrane region" description="Helical" evidence="7">
    <location>
        <begin position="135"/>
        <end position="158"/>
    </location>
</feature>
<keyword evidence="4 7" id="KW-0472">Membrane</keyword>
<dbReference type="Pfam" id="PF20684">
    <property type="entry name" value="Fung_rhodopsin"/>
    <property type="match status" value="1"/>
</dbReference>
<dbReference type="Proteomes" id="UP000800092">
    <property type="component" value="Unassembled WGS sequence"/>
</dbReference>
<dbReference type="InterPro" id="IPR052337">
    <property type="entry name" value="SAT4-like"/>
</dbReference>
<keyword evidence="3 7" id="KW-1133">Transmembrane helix</keyword>
<dbReference type="PANTHER" id="PTHR33048:SF47">
    <property type="entry name" value="INTEGRAL MEMBRANE PROTEIN-RELATED"/>
    <property type="match status" value="1"/>
</dbReference>
<feature type="transmembrane region" description="Helical" evidence="7">
    <location>
        <begin position="103"/>
        <end position="123"/>
    </location>
</feature>
<feature type="transmembrane region" description="Helical" evidence="7">
    <location>
        <begin position="49"/>
        <end position="68"/>
    </location>
</feature>
<evidence type="ECO:0000256" key="6">
    <source>
        <dbReference type="SAM" id="MobiDB-lite"/>
    </source>
</evidence>
<feature type="transmembrane region" description="Helical" evidence="7">
    <location>
        <begin position="16"/>
        <end position="37"/>
    </location>
</feature>
<keyword evidence="10" id="KW-1185">Reference proteome</keyword>
<evidence type="ECO:0000256" key="4">
    <source>
        <dbReference type="ARBA" id="ARBA00023136"/>
    </source>
</evidence>
<comment type="subcellular location">
    <subcellularLocation>
        <location evidence="1">Membrane</location>
        <topology evidence="1">Multi-pass membrane protein</topology>
    </subcellularLocation>
</comment>
<dbReference type="InterPro" id="IPR049326">
    <property type="entry name" value="Rhodopsin_dom_fungi"/>
</dbReference>